<dbReference type="InterPro" id="IPR042099">
    <property type="entry name" value="ANL_N_sf"/>
</dbReference>
<comment type="caution">
    <text evidence="4">The sequence shown here is derived from an EMBL/GenBank/DDBJ whole genome shotgun (WGS) entry which is preliminary data.</text>
</comment>
<comment type="similarity">
    <text evidence="1">Belongs to the ATP-dependent AMP-binding enzyme family.</text>
</comment>
<gene>
    <name evidence="4" type="ORF">LZ536_10670</name>
</gene>
<proteinExistence type="inferred from homology"/>
<protein>
    <submittedName>
        <fullName evidence="4">Acyl--CoA ligase</fullName>
    </submittedName>
</protein>
<feature type="domain" description="AMP-dependent synthetase/ligase" evidence="3">
    <location>
        <begin position="8"/>
        <end position="342"/>
    </location>
</feature>
<dbReference type="Proteomes" id="UP001165363">
    <property type="component" value="Unassembled WGS sequence"/>
</dbReference>
<keyword evidence="5" id="KW-1185">Reference proteome</keyword>
<dbReference type="PANTHER" id="PTHR43201">
    <property type="entry name" value="ACYL-COA SYNTHETASE"/>
    <property type="match status" value="1"/>
</dbReference>
<sequence length="489" mass="51985">MGIIARIMEQAGDRTAVLAGGAPISFARLNSDIDAAAMKLRSQGVGTGKTIGIRAGAAENGHSYTNWIAHLAVIKLGATHVSMTDKAAVKGALQAGKVDLVLGHFESLIDVPPSVSRFEFHLDPGAPTAVGEAVANDEQSARRLNLTSGTTNRPKFIVWDAAMIEQRVDQVGEMANAETKLFPLLHLRTTAGFRYPLATWAAGGCVILPRAAKGLERDVEALPDANLITCSPPQLKERLFGLKGEWPGREGRTIMLLGGRLPTALRDVALQRACTRLLISYGSTETGSIAMGEHEVIERHPGAVGFLRDGVEAEIVSAKGEPVPAGQPGLIRTRSAIMAGGYEEGSGPTGGSVFRDGWFYPGDIGRLYEDGLLAIDGRTGDMLNLGGWKISAVNLETMVGGLPGVKDVCAVGLQLDEGDILTFGIVCDDDFDVRGLTEKIRGMLKNNRRFHVIRMPSIPRNAMGKIPRPLIASQLTALYGAVKKNAANA</sequence>
<evidence type="ECO:0000313" key="4">
    <source>
        <dbReference type="EMBL" id="MCL6684358.1"/>
    </source>
</evidence>
<dbReference type="Gene3D" id="3.30.300.30">
    <property type="match status" value="1"/>
</dbReference>
<dbReference type="Pfam" id="PF00501">
    <property type="entry name" value="AMP-binding"/>
    <property type="match status" value="1"/>
</dbReference>
<dbReference type="GO" id="GO:0016874">
    <property type="term" value="F:ligase activity"/>
    <property type="evidence" value="ECO:0007669"/>
    <property type="project" value="UniProtKB-KW"/>
</dbReference>
<dbReference type="SUPFAM" id="SSF56801">
    <property type="entry name" value="Acetyl-CoA synthetase-like"/>
    <property type="match status" value="1"/>
</dbReference>
<name>A0ABT0RP50_9SPHN</name>
<reference evidence="4" key="1">
    <citation type="submission" date="2022-05" db="EMBL/GenBank/DDBJ databases">
        <authorList>
            <person name="Jo J.-H."/>
            <person name="Im W.-T."/>
        </authorList>
    </citation>
    <scope>NUCLEOTIDE SEQUENCE</scope>
    <source>
        <strain evidence="4">SE158</strain>
    </source>
</reference>
<accession>A0ABT0RP50</accession>
<evidence type="ECO:0000259" key="3">
    <source>
        <dbReference type="Pfam" id="PF00501"/>
    </source>
</evidence>
<dbReference type="RefSeq" id="WP_249848773.1">
    <property type="nucleotide sequence ID" value="NZ_JAMGBD010000002.1"/>
</dbReference>
<dbReference type="EMBL" id="JAMGBD010000002">
    <property type="protein sequence ID" value="MCL6684358.1"/>
    <property type="molecule type" value="Genomic_DNA"/>
</dbReference>
<evidence type="ECO:0000256" key="2">
    <source>
        <dbReference type="ARBA" id="ARBA00022598"/>
    </source>
</evidence>
<evidence type="ECO:0000256" key="1">
    <source>
        <dbReference type="ARBA" id="ARBA00006432"/>
    </source>
</evidence>
<dbReference type="Gene3D" id="3.40.50.12780">
    <property type="entry name" value="N-terminal domain of ligase-like"/>
    <property type="match status" value="1"/>
</dbReference>
<dbReference type="InterPro" id="IPR000873">
    <property type="entry name" value="AMP-dep_synth/lig_dom"/>
</dbReference>
<dbReference type="InterPro" id="IPR045851">
    <property type="entry name" value="AMP-bd_C_sf"/>
</dbReference>
<organism evidence="4 5">
    <name type="scientific">Sphingomonas alba</name>
    <dbReference type="NCBI Taxonomy" id="2908208"/>
    <lineage>
        <taxon>Bacteria</taxon>
        <taxon>Pseudomonadati</taxon>
        <taxon>Pseudomonadota</taxon>
        <taxon>Alphaproteobacteria</taxon>
        <taxon>Sphingomonadales</taxon>
        <taxon>Sphingomonadaceae</taxon>
        <taxon>Sphingomonas</taxon>
    </lineage>
</organism>
<evidence type="ECO:0000313" key="5">
    <source>
        <dbReference type="Proteomes" id="UP001165363"/>
    </source>
</evidence>
<dbReference type="PANTHER" id="PTHR43201:SF5">
    <property type="entry name" value="MEDIUM-CHAIN ACYL-COA LIGASE ACSF2, MITOCHONDRIAL"/>
    <property type="match status" value="1"/>
</dbReference>
<keyword evidence="2 4" id="KW-0436">Ligase</keyword>